<protein>
    <submittedName>
        <fullName evidence="1">Uncharacterized protein</fullName>
    </submittedName>
</protein>
<dbReference type="AlphaFoldDB" id="A0AAV4X6T1"/>
<name>A0AAV4X6T1_9ARAC</name>
<dbReference type="Proteomes" id="UP001054837">
    <property type="component" value="Unassembled WGS sequence"/>
</dbReference>
<evidence type="ECO:0000313" key="1">
    <source>
        <dbReference type="EMBL" id="GIY89686.1"/>
    </source>
</evidence>
<sequence length="111" mass="12809">MDLDVIRSDLVLTTCTSHESPKTNKNLNHRLFNPLNLLCSANFTVRDFIARLIKDLVSLLLDRLSIYEDRLDRFHTAEIFTHTITLVEFIKHSKQIGQGTRPHQTAYGRMG</sequence>
<accession>A0AAV4X6T1</accession>
<dbReference type="EMBL" id="BPLQ01015682">
    <property type="protein sequence ID" value="GIY89686.1"/>
    <property type="molecule type" value="Genomic_DNA"/>
</dbReference>
<reference evidence="1 2" key="1">
    <citation type="submission" date="2021-06" db="EMBL/GenBank/DDBJ databases">
        <title>Caerostris darwini draft genome.</title>
        <authorList>
            <person name="Kono N."/>
            <person name="Arakawa K."/>
        </authorList>
    </citation>
    <scope>NUCLEOTIDE SEQUENCE [LARGE SCALE GENOMIC DNA]</scope>
</reference>
<organism evidence="1 2">
    <name type="scientific">Caerostris darwini</name>
    <dbReference type="NCBI Taxonomy" id="1538125"/>
    <lineage>
        <taxon>Eukaryota</taxon>
        <taxon>Metazoa</taxon>
        <taxon>Ecdysozoa</taxon>
        <taxon>Arthropoda</taxon>
        <taxon>Chelicerata</taxon>
        <taxon>Arachnida</taxon>
        <taxon>Araneae</taxon>
        <taxon>Araneomorphae</taxon>
        <taxon>Entelegynae</taxon>
        <taxon>Araneoidea</taxon>
        <taxon>Araneidae</taxon>
        <taxon>Caerostris</taxon>
    </lineage>
</organism>
<comment type="caution">
    <text evidence="1">The sequence shown here is derived from an EMBL/GenBank/DDBJ whole genome shotgun (WGS) entry which is preliminary data.</text>
</comment>
<keyword evidence="2" id="KW-1185">Reference proteome</keyword>
<gene>
    <name evidence="1" type="ORF">CDAR_563371</name>
</gene>
<evidence type="ECO:0000313" key="2">
    <source>
        <dbReference type="Proteomes" id="UP001054837"/>
    </source>
</evidence>
<proteinExistence type="predicted"/>